<dbReference type="Gene3D" id="3.40.190.10">
    <property type="entry name" value="Periplasmic binding protein-like II"/>
    <property type="match status" value="1"/>
</dbReference>
<evidence type="ECO:0000256" key="9">
    <source>
        <dbReference type="ARBA" id="ARBA00023286"/>
    </source>
</evidence>
<keyword evidence="9" id="KW-1071">Ligand-gated ion channel</keyword>
<gene>
    <name evidence="14" type="ORF">KP509_01G008000</name>
</gene>
<dbReference type="OrthoDB" id="5984008at2759"/>
<proteinExistence type="predicted"/>
<evidence type="ECO:0000256" key="11">
    <source>
        <dbReference type="SAM" id="Phobius"/>
    </source>
</evidence>
<dbReference type="PANTHER" id="PTHR18966">
    <property type="entry name" value="IONOTROPIC GLUTAMATE RECEPTOR"/>
    <property type="match status" value="1"/>
</dbReference>
<dbReference type="SMART" id="SM00079">
    <property type="entry name" value="PBPe"/>
    <property type="match status" value="1"/>
</dbReference>
<accession>A0A8T2VDX2</accession>
<evidence type="ECO:0000256" key="2">
    <source>
        <dbReference type="ARBA" id="ARBA00022448"/>
    </source>
</evidence>
<sequence>MAEASFQKTLLAFARPPRPADFNHCLSTAFVALVLIVAISSSPIDAATSDFDSSSDGSSVTALGCPTIRFTPNIVAKKEDADLKVLVPNITTLRQFVNWSDPSRVRGFCIDVFEAALSIVTSAGWLSPNVSIHYTCFNFSSLPEGGCRKKEDGRRLNYDDMVDCVAKGDFDVVVGDITIGSNRSKLVQFSQKYMESGIVIITKVVQEKQSPWLLFSSPFSWSLWCTIVGTFFTIALLLCYMERRNHLEFTEGSISYRFGSILWFMMGALILFEREDLKKDSSRVLVMSWIVFAVLVGSSYTASLSAFLTADNLSSSNIDILSQQDTRNGEIRIGIRMGSIVKDFIKQRFGALNIQLVEMRTNSEFEHNLTSRNIDAIVDEIPYASILLSDLSSSTCDFGIVRPSLTEQGFGFGFNKGFNNKWRLAKALSIALMNLTESGCVQKIQKNNRLDVNISCPRDNNIYIDKVNLRNSLSVFFPMLAFLGLCISAHCIKVYRRKRTLTRPITSINDDSSVHINASFNMRRRYNQSQVIDLEP</sequence>
<evidence type="ECO:0000256" key="5">
    <source>
        <dbReference type="ARBA" id="ARBA00023065"/>
    </source>
</evidence>
<keyword evidence="3 11" id="KW-0812">Transmembrane</keyword>
<keyword evidence="7" id="KW-0675">Receptor</keyword>
<dbReference type="InterPro" id="IPR015683">
    <property type="entry name" value="Ionotropic_Glu_rcpt"/>
</dbReference>
<dbReference type="InterPro" id="IPR001320">
    <property type="entry name" value="Iontro_rcpt_C"/>
</dbReference>
<dbReference type="InterPro" id="IPR019594">
    <property type="entry name" value="Glu/Gly-bd"/>
</dbReference>
<evidence type="ECO:0000313" key="15">
    <source>
        <dbReference type="Proteomes" id="UP000825935"/>
    </source>
</evidence>
<dbReference type="EMBL" id="CM035406">
    <property type="protein sequence ID" value="KAH7445420.1"/>
    <property type="molecule type" value="Genomic_DNA"/>
</dbReference>
<name>A0A8T2VDX2_CERRI</name>
<evidence type="ECO:0000256" key="7">
    <source>
        <dbReference type="ARBA" id="ARBA00023170"/>
    </source>
</evidence>
<organism evidence="14 15">
    <name type="scientific">Ceratopteris richardii</name>
    <name type="common">Triangle waterfern</name>
    <dbReference type="NCBI Taxonomy" id="49495"/>
    <lineage>
        <taxon>Eukaryota</taxon>
        <taxon>Viridiplantae</taxon>
        <taxon>Streptophyta</taxon>
        <taxon>Embryophyta</taxon>
        <taxon>Tracheophyta</taxon>
        <taxon>Polypodiopsida</taxon>
        <taxon>Polypodiidae</taxon>
        <taxon>Polypodiales</taxon>
        <taxon>Pteridineae</taxon>
        <taxon>Pteridaceae</taxon>
        <taxon>Parkerioideae</taxon>
        <taxon>Ceratopteris</taxon>
    </lineage>
</organism>
<protein>
    <recommendedName>
        <fullName evidence="13">Ionotropic glutamate receptor C-terminal domain-containing protein</fullName>
    </recommendedName>
</protein>
<dbReference type="SUPFAM" id="SSF53850">
    <property type="entry name" value="Periplasmic binding protein-like II"/>
    <property type="match status" value="1"/>
</dbReference>
<dbReference type="Proteomes" id="UP000825935">
    <property type="component" value="Chromosome 1"/>
</dbReference>
<reference evidence="14" key="1">
    <citation type="submission" date="2021-08" db="EMBL/GenBank/DDBJ databases">
        <title>WGS assembly of Ceratopteris richardii.</title>
        <authorList>
            <person name="Marchant D.B."/>
            <person name="Chen G."/>
            <person name="Jenkins J."/>
            <person name="Shu S."/>
            <person name="Leebens-Mack J."/>
            <person name="Grimwood J."/>
            <person name="Schmutz J."/>
            <person name="Soltis P."/>
            <person name="Soltis D."/>
            <person name="Chen Z.-H."/>
        </authorList>
    </citation>
    <scope>NUCLEOTIDE SEQUENCE</scope>
    <source>
        <strain evidence="14">Whitten #5841</strain>
        <tissue evidence="14">Leaf</tissue>
    </source>
</reference>
<evidence type="ECO:0000256" key="1">
    <source>
        <dbReference type="ARBA" id="ARBA00004141"/>
    </source>
</evidence>
<feature type="signal peptide" evidence="12">
    <location>
        <begin position="1"/>
        <end position="41"/>
    </location>
</feature>
<keyword evidence="15" id="KW-1185">Reference proteome</keyword>
<keyword evidence="2" id="KW-0813">Transport</keyword>
<dbReference type="Pfam" id="PF10613">
    <property type="entry name" value="Lig_chan-Glu_bd"/>
    <property type="match status" value="1"/>
</dbReference>
<keyword evidence="10" id="KW-0407">Ion channel</keyword>
<keyword evidence="5" id="KW-0406">Ion transport</keyword>
<comment type="caution">
    <text evidence="14">The sequence shown here is derived from an EMBL/GenBank/DDBJ whole genome shotgun (WGS) entry which is preliminary data.</text>
</comment>
<evidence type="ECO:0000256" key="3">
    <source>
        <dbReference type="ARBA" id="ARBA00022692"/>
    </source>
</evidence>
<evidence type="ECO:0000256" key="12">
    <source>
        <dbReference type="SAM" id="SignalP"/>
    </source>
</evidence>
<evidence type="ECO:0000313" key="14">
    <source>
        <dbReference type="EMBL" id="KAH7445420.1"/>
    </source>
</evidence>
<evidence type="ECO:0000256" key="6">
    <source>
        <dbReference type="ARBA" id="ARBA00023136"/>
    </source>
</evidence>
<feature type="transmembrane region" description="Helical" evidence="11">
    <location>
        <begin position="212"/>
        <end position="234"/>
    </location>
</feature>
<evidence type="ECO:0000256" key="4">
    <source>
        <dbReference type="ARBA" id="ARBA00022989"/>
    </source>
</evidence>
<evidence type="ECO:0000256" key="10">
    <source>
        <dbReference type="ARBA" id="ARBA00023303"/>
    </source>
</evidence>
<feature type="transmembrane region" description="Helical" evidence="11">
    <location>
        <begin position="284"/>
        <end position="308"/>
    </location>
</feature>
<dbReference type="GO" id="GO:0015276">
    <property type="term" value="F:ligand-gated monoatomic ion channel activity"/>
    <property type="evidence" value="ECO:0007669"/>
    <property type="project" value="InterPro"/>
</dbReference>
<keyword evidence="8" id="KW-0325">Glycoprotein</keyword>
<feature type="domain" description="Ionotropic glutamate receptor C-terminal" evidence="13">
    <location>
        <begin position="82"/>
        <end position="449"/>
    </location>
</feature>
<dbReference type="AlphaFoldDB" id="A0A8T2VDX2"/>
<feature type="transmembrane region" description="Helical" evidence="11">
    <location>
        <begin position="475"/>
        <end position="495"/>
    </location>
</feature>
<dbReference type="GO" id="GO:0016020">
    <property type="term" value="C:membrane"/>
    <property type="evidence" value="ECO:0007669"/>
    <property type="project" value="UniProtKB-SubCell"/>
</dbReference>
<dbReference type="Pfam" id="PF00060">
    <property type="entry name" value="Lig_chan"/>
    <property type="match status" value="1"/>
</dbReference>
<evidence type="ECO:0000259" key="13">
    <source>
        <dbReference type="SMART" id="SM00079"/>
    </source>
</evidence>
<keyword evidence="6 11" id="KW-0472">Membrane</keyword>
<dbReference type="Gene3D" id="1.10.287.70">
    <property type="match status" value="1"/>
</dbReference>
<keyword evidence="4 11" id="KW-1133">Transmembrane helix</keyword>
<keyword evidence="12" id="KW-0732">Signal</keyword>
<comment type="subcellular location">
    <subcellularLocation>
        <location evidence="1">Membrane</location>
        <topology evidence="1">Multi-pass membrane protein</topology>
    </subcellularLocation>
</comment>
<evidence type="ECO:0000256" key="8">
    <source>
        <dbReference type="ARBA" id="ARBA00023180"/>
    </source>
</evidence>
<feature type="chain" id="PRO_5035944571" description="Ionotropic glutamate receptor C-terminal domain-containing protein" evidence="12">
    <location>
        <begin position="42"/>
        <end position="536"/>
    </location>
</feature>
<feature type="transmembrane region" description="Helical" evidence="11">
    <location>
        <begin position="254"/>
        <end position="272"/>
    </location>
</feature>